<dbReference type="EMBL" id="FOLB01000008">
    <property type="protein sequence ID" value="SFC59434.1"/>
    <property type="molecule type" value="Genomic_DNA"/>
</dbReference>
<dbReference type="SUPFAM" id="SSF51735">
    <property type="entry name" value="NAD(P)-binding Rossmann-fold domains"/>
    <property type="match status" value="1"/>
</dbReference>
<reference evidence="4 5" key="1">
    <citation type="submission" date="2016-10" db="EMBL/GenBank/DDBJ databases">
        <authorList>
            <person name="de Groot N.N."/>
        </authorList>
    </citation>
    <scope>NUCLEOTIDE SEQUENCE [LARGE SCALE GENOMIC DNA]</scope>
    <source>
        <strain evidence="4 5">CGMCC 1.7056</strain>
    </source>
</reference>
<dbReference type="InterPro" id="IPR003560">
    <property type="entry name" value="DHB_DH"/>
</dbReference>
<dbReference type="PRINTS" id="PR00080">
    <property type="entry name" value="SDRFAMILY"/>
</dbReference>
<dbReference type="PRINTS" id="PR01397">
    <property type="entry name" value="DHBDHDRGNASE"/>
</dbReference>
<dbReference type="STRING" id="574651.SAMN04487968_108120"/>
<evidence type="ECO:0000313" key="5">
    <source>
        <dbReference type="Proteomes" id="UP000198832"/>
    </source>
</evidence>
<keyword evidence="2" id="KW-0560">Oxidoreductase</keyword>
<keyword evidence="5" id="KW-1185">Reference proteome</keyword>
<dbReference type="InterPro" id="IPR020904">
    <property type="entry name" value="Sc_DH/Rdtase_CS"/>
</dbReference>
<sequence length="235" mass="24452">MITGGGSGIGRAIATAFAREGAEVLISGRSAERLEAAAAEIGSGVRAVPTDVTVEADVRRLFEIACADGARLDVLVNSAGAFAGGVVDDLSLEDWQTVMDVNVTGTFLCSRQAFRHMRPHGRGRILTIGSIAGSRVREHSAAYSTSKHAVWGLTQALALDGRDDGIAVTCLNPGNTLVERRADGVAVAGRDLGPEPMMATDHVARLAVLTAALPPDVTLLEATLLPVAQRYVGRG</sequence>
<gene>
    <name evidence="4" type="ORF">SAMN04487968_108120</name>
</gene>
<evidence type="ECO:0000313" key="4">
    <source>
        <dbReference type="EMBL" id="SFC59434.1"/>
    </source>
</evidence>
<proteinExistence type="inferred from homology"/>
<name>A0A1I1KEN9_9ACTN</name>
<accession>A0A1I1KEN9</accession>
<dbReference type="GO" id="GO:0019290">
    <property type="term" value="P:siderophore biosynthetic process"/>
    <property type="evidence" value="ECO:0007669"/>
    <property type="project" value="InterPro"/>
</dbReference>
<dbReference type="AlphaFoldDB" id="A0A1I1KEN9"/>
<dbReference type="Gene3D" id="3.40.50.720">
    <property type="entry name" value="NAD(P)-binding Rossmann-like Domain"/>
    <property type="match status" value="1"/>
</dbReference>
<dbReference type="PROSITE" id="PS00061">
    <property type="entry name" value="ADH_SHORT"/>
    <property type="match status" value="1"/>
</dbReference>
<dbReference type="FunFam" id="3.40.50.720:FF:000084">
    <property type="entry name" value="Short-chain dehydrogenase reductase"/>
    <property type="match status" value="1"/>
</dbReference>
<comment type="similarity">
    <text evidence="1 3">Belongs to the short-chain dehydrogenases/reductases (SDR) family.</text>
</comment>
<dbReference type="PANTHER" id="PTHR43669:SF3">
    <property type="entry name" value="ALCOHOL DEHYDROGENASE, PUTATIVE (AFU_ORTHOLOGUE AFUA_3G03445)-RELATED"/>
    <property type="match status" value="1"/>
</dbReference>
<dbReference type="Pfam" id="PF00106">
    <property type="entry name" value="adh_short"/>
    <property type="match status" value="1"/>
</dbReference>
<dbReference type="Proteomes" id="UP000198832">
    <property type="component" value="Unassembled WGS sequence"/>
</dbReference>
<dbReference type="PANTHER" id="PTHR43669">
    <property type="entry name" value="5-KETO-D-GLUCONATE 5-REDUCTASE"/>
    <property type="match status" value="1"/>
</dbReference>
<evidence type="ECO:0000256" key="1">
    <source>
        <dbReference type="ARBA" id="ARBA00006484"/>
    </source>
</evidence>
<evidence type="ECO:0000256" key="3">
    <source>
        <dbReference type="RuleBase" id="RU000363"/>
    </source>
</evidence>
<dbReference type="GO" id="GO:0008667">
    <property type="term" value="F:2,3-dihydro-2,3-dihydroxybenzoate dehydrogenase activity"/>
    <property type="evidence" value="ECO:0007669"/>
    <property type="project" value="InterPro"/>
</dbReference>
<evidence type="ECO:0000256" key="2">
    <source>
        <dbReference type="ARBA" id="ARBA00023002"/>
    </source>
</evidence>
<dbReference type="CDD" id="cd05233">
    <property type="entry name" value="SDR_c"/>
    <property type="match status" value="1"/>
</dbReference>
<dbReference type="InterPro" id="IPR002347">
    <property type="entry name" value="SDR_fam"/>
</dbReference>
<dbReference type="InterPro" id="IPR036291">
    <property type="entry name" value="NAD(P)-bd_dom_sf"/>
</dbReference>
<protein>
    <submittedName>
        <fullName evidence="4">NADP-dependent 3-hydroxy acid dehydrogenase YdfG</fullName>
    </submittedName>
</protein>
<organism evidence="4 5">
    <name type="scientific">Nocardioides terrae</name>
    <dbReference type="NCBI Taxonomy" id="574651"/>
    <lineage>
        <taxon>Bacteria</taxon>
        <taxon>Bacillati</taxon>
        <taxon>Actinomycetota</taxon>
        <taxon>Actinomycetes</taxon>
        <taxon>Propionibacteriales</taxon>
        <taxon>Nocardioidaceae</taxon>
        <taxon>Nocardioides</taxon>
    </lineage>
</organism>